<sequence>MHFLGILVNIFVESLLVLCEGNRLAMTLFRILVLVVELMYNMVSNIFPKFWYEYRLRRYALLSKKLHSETKLRLAIVTGANRGIGYETAKTLALAGYHVILACRNSDSAASSIESLQKQTKLQTFEFMQLDLSCFKSIRAFILNYKLKYNYLDLLVNNAGVMVYPRTFTKDGLELHFGTNHIGHFMLTNGLINNLLACQYPKIVIVSSVSHYNTSSADFEFLLKKNLHEGFRNCDSLHYKHYDPAKSYSLSKLCNIMFAQELARRYKHTNLLVNSLHPGITNTNLGRLNNQRNGLITRIFKSFFAIFPAQGALTSIKLALSPDGNNGKYFARESETSPLPLSQNEDICLNLWNYSEQIIKDHSCH</sequence>
<organism evidence="3 4">
    <name type="scientific">Smittium mucronatum</name>
    <dbReference type="NCBI Taxonomy" id="133383"/>
    <lineage>
        <taxon>Eukaryota</taxon>
        <taxon>Fungi</taxon>
        <taxon>Fungi incertae sedis</taxon>
        <taxon>Zoopagomycota</taxon>
        <taxon>Kickxellomycotina</taxon>
        <taxon>Harpellomycetes</taxon>
        <taxon>Harpellales</taxon>
        <taxon>Legeriomycetaceae</taxon>
        <taxon>Smittium</taxon>
    </lineage>
</organism>
<dbReference type="AlphaFoldDB" id="A0A1R0H8R7"/>
<dbReference type="Proteomes" id="UP000187455">
    <property type="component" value="Unassembled WGS sequence"/>
</dbReference>
<proteinExistence type="inferred from homology"/>
<dbReference type="GO" id="GO:0016491">
    <property type="term" value="F:oxidoreductase activity"/>
    <property type="evidence" value="ECO:0007669"/>
    <property type="project" value="UniProtKB-KW"/>
</dbReference>
<dbReference type="EMBL" id="LSSL01000094">
    <property type="protein sequence ID" value="OLY85497.1"/>
    <property type="molecule type" value="Genomic_DNA"/>
</dbReference>
<gene>
    <name evidence="3" type="ORF">AYI68_g314</name>
</gene>
<evidence type="ECO:0000313" key="4">
    <source>
        <dbReference type="Proteomes" id="UP000187455"/>
    </source>
</evidence>
<dbReference type="InterPro" id="IPR002347">
    <property type="entry name" value="SDR_fam"/>
</dbReference>
<protein>
    <submittedName>
        <fullName evidence="3">Short-chain dehydrogenase TIC 32, chloroplastic</fullName>
    </submittedName>
</protein>
<reference evidence="3 4" key="1">
    <citation type="journal article" date="2016" name="Mol. Biol. Evol.">
        <title>Genome-Wide Survey of Gut Fungi (Harpellales) Reveals the First Horizontally Transferred Ubiquitin Gene from a Mosquito Host.</title>
        <authorList>
            <person name="Wang Y."/>
            <person name="White M.M."/>
            <person name="Kvist S."/>
            <person name="Moncalvo J.M."/>
        </authorList>
    </citation>
    <scope>NUCLEOTIDE SEQUENCE [LARGE SCALE GENOMIC DNA]</scope>
    <source>
        <strain evidence="3 4">ALG-7-W6</strain>
    </source>
</reference>
<keyword evidence="4" id="KW-1185">Reference proteome</keyword>
<keyword evidence="2" id="KW-0560">Oxidoreductase</keyword>
<dbReference type="STRING" id="133383.A0A1R0H8R7"/>
<dbReference type="InterPro" id="IPR036291">
    <property type="entry name" value="NAD(P)-bd_dom_sf"/>
</dbReference>
<evidence type="ECO:0000256" key="2">
    <source>
        <dbReference type="ARBA" id="ARBA00023002"/>
    </source>
</evidence>
<evidence type="ECO:0000313" key="3">
    <source>
        <dbReference type="EMBL" id="OLY85497.1"/>
    </source>
</evidence>
<dbReference type="SUPFAM" id="SSF51735">
    <property type="entry name" value="NAD(P)-binding Rossmann-fold domains"/>
    <property type="match status" value="1"/>
</dbReference>
<dbReference type="PANTHER" id="PTHR24320:SF148">
    <property type="entry name" value="NAD(P)-BINDING ROSSMANN-FOLD SUPERFAMILY PROTEIN"/>
    <property type="match status" value="1"/>
</dbReference>
<comment type="similarity">
    <text evidence="1">Belongs to the short-chain dehydrogenases/reductases (SDR) family.</text>
</comment>
<dbReference type="OrthoDB" id="191139at2759"/>
<name>A0A1R0H8R7_9FUNG</name>
<dbReference type="Pfam" id="PF00106">
    <property type="entry name" value="adh_short"/>
    <property type="match status" value="1"/>
</dbReference>
<dbReference type="Gene3D" id="3.40.50.720">
    <property type="entry name" value="NAD(P)-binding Rossmann-like Domain"/>
    <property type="match status" value="1"/>
</dbReference>
<dbReference type="PRINTS" id="PR00081">
    <property type="entry name" value="GDHRDH"/>
</dbReference>
<comment type="caution">
    <text evidence="3">The sequence shown here is derived from an EMBL/GenBank/DDBJ whole genome shotgun (WGS) entry which is preliminary data.</text>
</comment>
<accession>A0A1R0H8R7</accession>
<dbReference type="CDD" id="cd05327">
    <property type="entry name" value="retinol-DH_like_SDR_c_like"/>
    <property type="match status" value="1"/>
</dbReference>
<evidence type="ECO:0000256" key="1">
    <source>
        <dbReference type="ARBA" id="ARBA00006484"/>
    </source>
</evidence>
<dbReference type="PANTHER" id="PTHR24320">
    <property type="entry name" value="RETINOL DEHYDROGENASE"/>
    <property type="match status" value="1"/>
</dbReference>